<dbReference type="Pfam" id="PF00664">
    <property type="entry name" value="ABC_membrane"/>
    <property type="match status" value="2"/>
</dbReference>
<feature type="domain" description="ABC transporter" evidence="11">
    <location>
        <begin position="377"/>
        <end position="635"/>
    </location>
</feature>
<dbReference type="PROSITE" id="PS00211">
    <property type="entry name" value="ABC_TRANSPORTER_1"/>
    <property type="match status" value="2"/>
</dbReference>
<dbReference type="InterPro" id="IPR017871">
    <property type="entry name" value="ABC_transporter-like_CS"/>
</dbReference>
<feature type="domain" description="ABC transmembrane type-1" evidence="12">
    <location>
        <begin position="752"/>
        <end position="1010"/>
    </location>
</feature>
<feature type="domain" description="ABC transmembrane type-1" evidence="12">
    <location>
        <begin position="50"/>
        <end position="343"/>
    </location>
</feature>
<feature type="transmembrane region" description="Helical" evidence="10">
    <location>
        <begin position="204"/>
        <end position="222"/>
    </location>
</feature>
<gene>
    <name evidence="14" type="primary">20347698</name>
    <name evidence="13" type="ORF">GGTG_07240</name>
</gene>
<evidence type="ECO:0000256" key="8">
    <source>
        <dbReference type="ARBA" id="ARBA00023136"/>
    </source>
</evidence>
<keyword evidence="7 10" id="KW-1133">Transmembrane helix</keyword>
<feature type="transmembrane region" description="Helical" evidence="10">
    <location>
        <begin position="750"/>
        <end position="783"/>
    </location>
</feature>
<evidence type="ECO:0000256" key="4">
    <source>
        <dbReference type="ARBA" id="ARBA00022692"/>
    </source>
</evidence>
<dbReference type="PANTHER" id="PTHR43394">
    <property type="entry name" value="ATP-DEPENDENT PERMEASE MDL1, MITOCHONDRIAL"/>
    <property type="match status" value="1"/>
</dbReference>
<dbReference type="PANTHER" id="PTHR43394:SF1">
    <property type="entry name" value="ATP-BINDING CASSETTE SUB-FAMILY B MEMBER 10, MITOCHONDRIAL"/>
    <property type="match status" value="1"/>
</dbReference>
<feature type="compositionally biased region" description="Acidic residues" evidence="9">
    <location>
        <begin position="662"/>
        <end position="672"/>
    </location>
</feature>
<dbReference type="CDD" id="cd18578">
    <property type="entry name" value="ABC_6TM_Pgp_ABCB1_D2_like"/>
    <property type="match status" value="1"/>
</dbReference>
<feature type="transmembrane region" description="Helical" evidence="10">
    <location>
        <begin position="872"/>
        <end position="891"/>
    </location>
</feature>
<dbReference type="PROSITE" id="PS50893">
    <property type="entry name" value="ABC_TRANSPORTER_2"/>
    <property type="match status" value="2"/>
</dbReference>
<organism evidence="13">
    <name type="scientific">Gaeumannomyces tritici (strain R3-111a-1)</name>
    <name type="common">Wheat and barley take-all root rot fungus</name>
    <name type="synonym">Gaeumannomyces graminis var. tritici</name>
    <dbReference type="NCBI Taxonomy" id="644352"/>
    <lineage>
        <taxon>Eukaryota</taxon>
        <taxon>Fungi</taxon>
        <taxon>Dikarya</taxon>
        <taxon>Ascomycota</taxon>
        <taxon>Pezizomycotina</taxon>
        <taxon>Sordariomycetes</taxon>
        <taxon>Sordariomycetidae</taxon>
        <taxon>Magnaporthales</taxon>
        <taxon>Magnaporthaceae</taxon>
        <taxon>Gaeumannomyces</taxon>
    </lineage>
</organism>
<dbReference type="InterPro" id="IPR036640">
    <property type="entry name" value="ABC1_TM_sf"/>
</dbReference>
<feature type="transmembrane region" description="Helical" evidence="10">
    <location>
        <begin position="179"/>
        <end position="198"/>
    </location>
</feature>
<name>J3P143_GAET3</name>
<evidence type="ECO:0000256" key="6">
    <source>
        <dbReference type="ARBA" id="ARBA00022840"/>
    </source>
</evidence>
<comment type="similarity">
    <text evidence="3">Belongs to the ABC transporter superfamily. ABCB family. Multidrug resistance exporter (TC 3.A.1.201) subfamily.</text>
</comment>
<dbReference type="eggNOG" id="KOG0055">
    <property type="taxonomic scope" value="Eukaryota"/>
</dbReference>
<feature type="domain" description="ABC transporter" evidence="11">
    <location>
        <begin position="1105"/>
        <end position="1344"/>
    </location>
</feature>
<dbReference type="InterPro" id="IPR027417">
    <property type="entry name" value="P-loop_NTPase"/>
</dbReference>
<dbReference type="FunFam" id="3.40.50.300:FF:000913">
    <property type="entry name" value="ABC multidrug transporter SitT"/>
    <property type="match status" value="1"/>
</dbReference>
<dbReference type="SMART" id="SM00382">
    <property type="entry name" value="AAA"/>
    <property type="match status" value="2"/>
</dbReference>
<dbReference type="GO" id="GO:0012505">
    <property type="term" value="C:endomembrane system"/>
    <property type="evidence" value="ECO:0007669"/>
    <property type="project" value="UniProtKB-SubCell"/>
</dbReference>
<evidence type="ECO:0000256" key="2">
    <source>
        <dbReference type="ARBA" id="ARBA00004308"/>
    </source>
</evidence>
<keyword evidence="8 10" id="KW-0472">Membrane</keyword>
<dbReference type="GO" id="GO:0015421">
    <property type="term" value="F:ABC-type oligopeptide transporter activity"/>
    <property type="evidence" value="ECO:0007669"/>
    <property type="project" value="TreeGrafter"/>
</dbReference>
<evidence type="ECO:0000256" key="9">
    <source>
        <dbReference type="SAM" id="MobiDB-lite"/>
    </source>
</evidence>
<feature type="transmembrane region" description="Helical" evidence="10">
    <location>
        <begin position="307"/>
        <end position="328"/>
    </location>
</feature>
<dbReference type="InterPro" id="IPR039421">
    <property type="entry name" value="Type_1_exporter"/>
</dbReference>
<dbReference type="GeneID" id="20347698"/>
<dbReference type="VEuPathDB" id="FungiDB:GGTG_07240"/>
<reference evidence="13" key="3">
    <citation type="submission" date="2010-09" db="EMBL/GenBank/DDBJ databases">
        <title>Annotation of Gaeumannomyces graminis var. tritici R3-111a-1.</title>
        <authorList>
            <consortium name="The Broad Institute Genome Sequencing Platform"/>
            <person name="Ma L.-J."/>
            <person name="Dead R."/>
            <person name="Young S.K."/>
            <person name="Zeng Q."/>
            <person name="Gargeya S."/>
            <person name="Fitzgerald M."/>
            <person name="Haas B."/>
            <person name="Abouelleil A."/>
            <person name="Alvarado L."/>
            <person name="Arachchi H.M."/>
            <person name="Berlin A."/>
            <person name="Brown A."/>
            <person name="Chapman S.B."/>
            <person name="Chen Z."/>
            <person name="Dunbar C."/>
            <person name="Freedman E."/>
            <person name="Gearin G."/>
            <person name="Gellesch M."/>
            <person name="Goldberg J."/>
            <person name="Griggs A."/>
            <person name="Gujja S."/>
            <person name="Heiman D."/>
            <person name="Howarth C."/>
            <person name="Larson L."/>
            <person name="Lui A."/>
            <person name="MacDonald P.J.P."/>
            <person name="Mehta T."/>
            <person name="Montmayeur A."/>
            <person name="Murphy C."/>
            <person name="Neiman D."/>
            <person name="Pearson M."/>
            <person name="Priest M."/>
            <person name="Roberts A."/>
            <person name="Saif S."/>
            <person name="Shea T."/>
            <person name="Shenoy N."/>
            <person name="Sisk P."/>
            <person name="Stolte C."/>
            <person name="Sykes S."/>
            <person name="Yandava C."/>
            <person name="Wortman J."/>
            <person name="Nusbaum C."/>
            <person name="Birren B."/>
        </authorList>
    </citation>
    <scope>NUCLEOTIDE SEQUENCE</scope>
    <source>
        <strain evidence="13">R3-111a-1</strain>
    </source>
</reference>
<dbReference type="GO" id="GO:0090374">
    <property type="term" value="P:oligopeptide export from mitochondrion"/>
    <property type="evidence" value="ECO:0007669"/>
    <property type="project" value="TreeGrafter"/>
</dbReference>
<evidence type="ECO:0000256" key="5">
    <source>
        <dbReference type="ARBA" id="ARBA00022741"/>
    </source>
</evidence>
<keyword evidence="5" id="KW-0547">Nucleotide-binding</keyword>
<sequence>MTTATSAAAAADGGGGPKGRFGLSPTTLLSLRNFIKIFSYATFLDKIVLAIASVAAMATGLTIPLMVIVFANLIGVFTDFYRQGSATTGAQFSRSVNQCVFYIIYLFVARLVASYIMNLGFRVSSLRISSSIRVIYLRSLFALPISTLDAIPAGQTAAIVTVTAGLLQVGISERLGGGVAGAASVASAVVVALVFNWLLTLVTLAGLVFIGIAYAVFTPLVGRQALAVHEADIKAASVAAEAFASYRMLAACGAEAKAIRKYAGFVDESWRRGLSMAWLVGLQQALVFFGVYGTFALAFWFAFRMHAVVLITTPEDLIVVLLCVMMMATSIGQISAPLAAAHQAAEACAIFHTIIDAPKPTYGAAKGDGEVRADGDIVLMNVNFAYPARPEVRVLDQLSLTFPAGKVTAIVGPSGSGKSTIVGILERWYEFNGDPATNPIVLFLRNGFVTIGGCLLTEIDIKWWRNQIGLVQQDNVLFNTTIYKNVENGLIGTRWEHESDEKKALLIEAACKDAFADEFIARLPDGYQTTVGESGIKLSGGQRQRLAIARAIVKQPKILILDEATSAIDVRSEQIVQAALERASVGRTTIVIAHRLGTIKRADKIVVLRKGRVVQQGTHDELRAQRGSAYSMLATAQTIDVGPAGNPPPPLPAGLFAAAALDGEEEEEEEEEVVGRGGDGSSHFLSVPEGGSGSSGRGRRDSWHTCTTASDGSSDVSSDDDGRIKLVEEESHWLGGFAELLAEQGSKWKLYAAIFVGALGAGASTPVQAYLFAMLLNLFSFWGQSVQRAANFFCLMFVALAGGVALSHLLLGWSTTRLGFSLTRLYRKEYFSNIITKPAAFFDEEEHTIGALTARLATDPTQLQQLLGANMAFVLVSLFNVVGCCIVGFVFGWKLTAVALASTMPVIVAAMFYRVRHEVRLEMEANRVFAEGARYASESIAAIRTVSSLTMEQGVGERYEKLLTDHVQGASRKARWSLLLFSFSDSISFLCIAFVLWYGGRLLASREYTPFQYGNAGVHCRRPRCHECRPVAQLRSQWVSPTVEYQHAHPSLINTTPPDIAHATAAADRVLDMRDMDYDDDGVGIPGLGPHAFAGSEDEKTGVEVEFRGVWFSYPTRSGPVLRGLSIKVARGQFAAIVGPSGSGKTTVISLLERFYSANGAGQVLCNGHDVLDLDLARYREAMSLVAQEPCLLSGSVRDNILLGIADESAVVEADVHAAAKEAGLHDFVISLPQGYDTEVGAAGVALSGGQKQRLSIARALVRRPSLLLLDEATSSLDSETEAAVQQTFEAAKGSRTMIVVAHRLATVRNADVIFVMSEGRVVERGTHATLISRRGIYYEMCQSQALDR</sequence>
<dbReference type="InterPro" id="IPR011527">
    <property type="entry name" value="ABC1_TM_dom"/>
</dbReference>
<reference evidence="14" key="5">
    <citation type="submission" date="2018-04" db="UniProtKB">
        <authorList>
            <consortium name="EnsemblFungi"/>
        </authorList>
    </citation>
    <scope>IDENTIFICATION</scope>
    <source>
        <strain evidence="14">R3-111a-1</strain>
    </source>
</reference>
<keyword evidence="15" id="KW-1185">Reference proteome</keyword>
<dbReference type="GO" id="GO:0005524">
    <property type="term" value="F:ATP binding"/>
    <property type="evidence" value="ECO:0007669"/>
    <property type="project" value="UniProtKB-KW"/>
</dbReference>
<dbReference type="PROSITE" id="PS50929">
    <property type="entry name" value="ABC_TM1F"/>
    <property type="match status" value="2"/>
</dbReference>
<dbReference type="HOGENOM" id="CLU_000604_17_2_1"/>
<feature type="transmembrane region" description="Helical" evidence="10">
    <location>
        <begin position="789"/>
        <end position="811"/>
    </location>
</feature>
<dbReference type="SUPFAM" id="SSF52540">
    <property type="entry name" value="P-loop containing nucleoside triphosphate hydrolases"/>
    <property type="match status" value="2"/>
</dbReference>
<evidence type="ECO:0000259" key="11">
    <source>
        <dbReference type="PROSITE" id="PS50893"/>
    </source>
</evidence>
<dbReference type="FunFam" id="3.40.50.300:FF:001530">
    <property type="entry name" value="ABC multidrug transporter (Eurofung)"/>
    <property type="match status" value="1"/>
</dbReference>
<dbReference type="InterPro" id="IPR003593">
    <property type="entry name" value="AAA+_ATPase"/>
</dbReference>
<evidence type="ECO:0000256" key="1">
    <source>
        <dbReference type="ARBA" id="ARBA00004141"/>
    </source>
</evidence>
<proteinExistence type="inferred from homology"/>
<dbReference type="Pfam" id="PF00005">
    <property type="entry name" value="ABC_tran"/>
    <property type="match status" value="2"/>
</dbReference>
<dbReference type="RefSeq" id="XP_009223328.1">
    <property type="nucleotide sequence ID" value="XM_009225064.1"/>
</dbReference>
<dbReference type="STRING" id="644352.J3P143"/>
<protein>
    <recommendedName>
        <fullName evidence="16">Multidrug resistance protein 3</fullName>
    </recommendedName>
</protein>
<evidence type="ECO:0000256" key="7">
    <source>
        <dbReference type="ARBA" id="ARBA00022989"/>
    </source>
</evidence>
<dbReference type="Gene3D" id="3.40.50.300">
    <property type="entry name" value="P-loop containing nucleotide triphosphate hydrolases"/>
    <property type="match status" value="2"/>
</dbReference>
<accession>J3P143</accession>
<feature type="transmembrane region" description="Helical" evidence="10">
    <location>
        <begin position="141"/>
        <end position="167"/>
    </location>
</feature>
<keyword evidence="4 10" id="KW-0812">Transmembrane</keyword>
<reference evidence="14" key="4">
    <citation type="journal article" date="2015" name="G3 (Bethesda)">
        <title>Genome sequences of three phytopathogenic species of the Magnaporthaceae family of fungi.</title>
        <authorList>
            <person name="Okagaki L.H."/>
            <person name="Nunes C.C."/>
            <person name="Sailsbery J."/>
            <person name="Clay B."/>
            <person name="Brown D."/>
            <person name="John T."/>
            <person name="Oh Y."/>
            <person name="Young N."/>
            <person name="Fitzgerald M."/>
            <person name="Haas B.J."/>
            <person name="Zeng Q."/>
            <person name="Young S."/>
            <person name="Adiconis X."/>
            <person name="Fan L."/>
            <person name="Levin J.Z."/>
            <person name="Mitchell T.K."/>
            <person name="Okubara P.A."/>
            <person name="Farman M.L."/>
            <person name="Kohn L.M."/>
            <person name="Birren B."/>
            <person name="Ma L.-J."/>
            <person name="Dean R.A."/>
        </authorList>
    </citation>
    <scope>NUCLEOTIDE SEQUENCE</scope>
    <source>
        <strain evidence="14">R3-111a-1</strain>
    </source>
</reference>
<keyword evidence="6" id="KW-0067">ATP-binding</keyword>
<dbReference type="SUPFAM" id="SSF90123">
    <property type="entry name" value="ABC transporter transmembrane region"/>
    <property type="match status" value="2"/>
</dbReference>
<dbReference type="GO" id="GO:0016887">
    <property type="term" value="F:ATP hydrolysis activity"/>
    <property type="evidence" value="ECO:0007669"/>
    <property type="project" value="InterPro"/>
</dbReference>
<comment type="subcellular location">
    <subcellularLocation>
        <location evidence="2">Endomembrane system</location>
    </subcellularLocation>
    <subcellularLocation>
        <location evidence="1">Membrane</location>
        <topology evidence="1">Multi-pass membrane protein</topology>
    </subcellularLocation>
</comment>
<evidence type="ECO:0008006" key="16">
    <source>
        <dbReference type="Google" id="ProtNLM"/>
    </source>
</evidence>
<reference evidence="15" key="1">
    <citation type="submission" date="2010-07" db="EMBL/GenBank/DDBJ databases">
        <title>The genome sequence of Gaeumannomyces graminis var. tritici strain R3-111a-1.</title>
        <authorList>
            <consortium name="The Broad Institute Genome Sequencing Platform"/>
            <person name="Ma L.-J."/>
            <person name="Dead R."/>
            <person name="Young S."/>
            <person name="Zeng Q."/>
            <person name="Koehrsen M."/>
            <person name="Alvarado L."/>
            <person name="Berlin A."/>
            <person name="Chapman S.B."/>
            <person name="Chen Z."/>
            <person name="Freedman E."/>
            <person name="Gellesch M."/>
            <person name="Goldberg J."/>
            <person name="Griggs A."/>
            <person name="Gujja S."/>
            <person name="Heilman E.R."/>
            <person name="Heiman D."/>
            <person name="Hepburn T."/>
            <person name="Howarth C."/>
            <person name="Jen D."/>
            <person name="Larson L."/>
            <person name="Mehta T."/>
            <person name="Neiman D."/>
            <person name="Pearson M."/>
            <person name="Roberts A."/>
            <person name="Saif S."/>
            <person name="Shea T."/>
            <person name="Shenoy N."/>
            <person name="Sisk P."/>
            <person name="Stolte C."/>
            <person name="Sykes S."/>
            <person name="Walk T."/>
            <person name="White J."/>
            <person name="Yandava C."/>
            <person name="Haas B."/>
            <person name="Nusbaum C."/>
            <person name="Birren B."/>
        </authorList>
    </citation>
    <scope>NUCLEOTIDE SEQUENCE [LARGE SCALE GENOMIC DNA]</scope>
    <source>
        <strain evidence="15">R3-111a-1</strain>
    </source>
</reference>
<evidence type="ECO:0000256" key="3">
    <source>
        <dbReference type="ARBA" id="ARBA00007577"/>
    </source>
</evidence>
<dbReference type="Gene3D" id="1.20.1560.10">
    <property type="entry name" value="ABC transporter type 1, transmembrane domain"/>
    <property type="match status" value="1"/>
</dbReference>
<evidence type="ECO:0000313" key="15">
    <source>
        <dbReference type="Proteomes" id="UP000006039"/>
    </source>
</evidence>
<feature type="transmembrane region" description="Helical" evidence="10">
    <location>
        <begin position="47"/>
        <end position="78"/>
    </location>
</feature>
<feature type="transmembrane region" description="Helical" evidence="10">
    <location>
        <begin position="277"/>
        <end position="301"/>
    </location>
</feature>
<evidence type="ECO:0000259" key="12">
    <source>
        <dbReference type="PROSITE" id="PS50929"/>
    </source>
</evidence>
<dbReference type="GO" id="GO:0005743">
    <property type="term" value="C:mitochondrial inner membrane"/>
    <property type="evidence" value="ECO:0007669"/>
    <property type="project" value="TreeGrafter"/>
</dbReference>
<evidence type="ECO:0000313" key="13">
    <source>
        <dbReference type="EMBL" id="EJT77328.1"/>
    </source>
</evidence>
<feature type="transmembrane region" description="Helical" evidence="10">
    <location>
        <begin position="978"/>
        <end position="999"/>
    </location>
</feature>
<dbReference type="OrthoDB" id="6500128at2759"/>
<feature type="region of interest" description="Disordered" evidence="9">
    <location>
        <begin position="661"/>
        <end position="721"/>
    </location>
</feature>
<dbReference type="EMBL" id="GL385397">
    <property type="protein sequence ID" value="EJT77328.1"/>
    <property type="molecule type" value="Genomic_DNA"/>
</dbReference>
<dbReference type="InterPro" id="IPR003439">
    <property type="entry name" value="ABC_transporter-like_ATP-bd"/>
</dbReference>
<evidence type="ECO:0000256" key="10">
    <source>
        <dbReference type="SAM" id="Phobius"/>
    </source>
</evidence>
<feature type="transmembrane region" description="Helical" evidence="10">
    <location>
        <begin position="99"/>
        <end position="121"/>
    </location>
</feature>
<dbReference type="EnsemblFungi" id="EJT77328">
    <property type="protein sequence ID" value="EJT77328"/>
    <property type="gene ID" value="GGTG_07240"/>
</dbReference>
<evidence type="ECO:0000313" key="14">
    <source>
        <dbReference type="EnsemblFungi" id="EJT77328"/>
    </source>
</evidence>
<dbReference type="Proteomes" id="UP000006039">
    <property type="component" value="Unassembled WGS sequence"/>
</dbReference>
<reference evidence="13" key="2">
    <citation type="submission" date="2010-07" db="EMBL/GenBank/DDBJ databases">
        <authorList>
            <consortium name="The Broad Institute Genome Sequencing Platform"/>
            <consortium name="Broad Institute Genome Sequencing Center for Infectious Disease"/>
            <person name="Ma L.-J."/>
            <person name="Dead R."/>
            <person name="Young S."/>
            <person name="Zeng Q."/>
            <person name="Koehrsen M."/>
            <person name="Alvarado L."/>
            <person name="Berlin A."/>
            <person name="Chapman S.B."/>
            <person name="Chen Z."/>
            <person name="Freedman E."/>
            <person name="Gellesch M."/>
            <person name="Goldberg J."/>
            <person name="Griggs A."/>
            <person name="Gujja S."/>
            <person name="Heilman E.R."/>
            <person name="Heiman D."/>
            <person name="Hepburn T."/>
            <person name="Howarth C."/>
            <person name="Jen D."/>
            <person name="Larson L."/>
            <person name="Mehta T."/>
            <person name="Neiman D."/>
            <person name="Pearson M."/>
            <person name="Roberts A."/>
            <person name="Saif S."/>
            <person name="Shea T."/>
            <person name="Shenoy N."/>
            <person name="Sisk P."/>
            <person name="Stolte C."/>
            <person name="Sykes S."/>
            <person name="Walk T."/>
            <person name="White J."/>
            <person name="Yandava C."/>
            <person name="Haas B."/>
            <person name="Nusbaum C."/>
            <person name="Birren B."/>
        </authorList>
    </citation>
    <scope>NUCLEOTIDE SEQUENCE</scope>
    <source>
        <strain evidence="13">R3-111a-1</strain>
    </source>
</reference>